<keyword evidence="5 6" id="KW-0804">Transcription</keyword>
<dbReference type="Pfam" id="PF01709">
    <property type="entry name" value="Transcrip_reg"/>
    <property type="match status" value="1"/>
</dbReference>
<dbReference type="STRING" id="697281.Mahau_0956"/>
<evidence type="ECO:0000259" key="8">
    <source>
        <dbReference type="Pfam" id="PF20772"/>
    </source>
</evidence>
<dbReference type="FunFam" id="3.30.70.980:FF:000002">
    <property type="entry name" value="Probable transcriptional regulatory protein YebC"/>
    <property type="match status" value="1"/>
</dbReference>
<evidence type="ECO:0000256" key="4">
    <source>
        <dbReference type="ARBA" id="ARBA00023125"/>
    </source>
</evidence>
<dbReference type="InterPro" id="IPR048300">
    <property type="entry name" value="TACO1_YebC-like_2nd/3rd_dom"/>
</dbReference>
<evidence type="ECO:0000256" key="1">
    <source>
        <dbReference type="ARBA" id="ARBA00008724"/>
    </source>
</evidence>
<dbReference type="Gene3D" id="1.10.10.200">
    <property type="match status" value="1"/>
</dbReference>
<evidence type="ECO:0000313" key="9">
    <source>
        <dbReference type="EMBL" id="AEE96154.1"/>
    </source>
</evidence>
<organism evidence="9 10">
    <name type="scientific">Mahella australiensis (strain DSM 15567 / CIP 107919 / 50-1 BON)</name>
    <dbReference type="NCBI Taxonomy" id="697281"/>
    <lineage>
        <taxon>Bacteria</taxon>
        <taxon>Bacillati</taxon>
        <taxon>Bacillota</taxon>
        <taxon>Clostridia</taxon>
        <taxon>Thermoanaerobacterales</taxon>
        <taxon>Thermoanaerobacterales Family IV. Incertae Sedis</taxon>
        <taxon>Mahella</taxon>
    </lineage>
</organism>
<keyword evidence="3 6" id="KW-0805">Transcription regulation</keyword>
<dbReference type="GO" id="GO:0003677">
    <property type="term" value="F:DNA binding"/>
    <property type="evidence" value="ECO:0007669"/>
    <property type="project" value="UniProtKB-UniRule"/>
</dbReference>
<evidence type="ECO:0000256" key="3">
    <source>
        <dbReference type="ARBA" id="ARBA00023015"/>
    </source>
</evidence>
<feature type="domain" description="TACO1/YebC-like N-terminal" evidence="8">
    <location>
        <begin position="5"/>
        <end position="75"/>
    </location>
</feature>
<reference evidence="10" key="1">
    <citation type="submission" date="2010-11" db="EMBL/GenBank/DDBJ databases">
        <title>The complete genome of Mahella australiensis DSM 15567.</title>
        <authorList>
            <consortium name="US DOE Joint Genome Institute (JGI-PGF)"/>
            <person name="Lucas S."/>
            <person name="Copeland A."/>
            <person name="Lapidus A."/>
            <person name="Bruce D."/>
            <person name="Goodwin L."/>
            <person name="Pitluck S."/>
            <person name="Kyrpides N."/>
            <person name="Mavromatis K."/>
            <person name="Pagani I."/>
            <person name="Ivanova N."/>
            <person name="Teshima H."/>
            <person name="Brettin T."/>
            <person name="Detter J.C."/>
            <person name="Han C."/>
            <person name="Tapia R."/>
            <person name="Land M."/>
            <person name="Hauser L."/>
            <person name="Markowitz V."/>
            <person name="Cheng J.-F."/>
            <person name="Hugenholtz P."/>
            <person name="Woyke T."/>
            <person name="Wu D."/>
            <person name="Spring S."/>
            <person name="Pukall R."/>
            <person name="Steenblock K."/>
            <person name="Schneider S."/>
            <person name="Klenk H.-P."/>
            <person name="Eisen J.A."/>
        </authorList>
    </citation>
    <scope>NUCLEOTIDE SEQUENCE [LARGE SCALE GENOMIC DNA]</scope>
    <source>
        <strain evidence="10">DSM 15567 / CIP 107919 / 50-1 BON</strain>
    </source>
</reference>
<accession>F4A2A7</accession>
<dbReference type="OrthoDB" id="9781053at2"/>
<evidence type="ECO:0000256" key="5">
    <source>
        <dbReference type="ARBA" id="ARBA00023163"/>
    </source>
</evidence>
<dbReference type="eggNOG" id="COG0217">
    <property type="taxonomic scope" value="Bacteria"/>
</dbReference>
<proteinExistence type="inferred from homology"/>
<comment type="subcellular location">
    <subcellularLocation>
        <location evidence="6">Cytoplasm</location>
    </subcellularLocation>
</comment>
<keyword evidence="2 6" id="KW-0963">Cytoplasm</keyword>
<evidence type="ECO:0000256" key="6">
    <source>
        <dbReference type="HAMAP-Rule" id="MF_00693"/>
    </source>
</evidence>
<dbReference type="PANTHER" id="PTHR12532:SF6">
    <property type="entry name" value="TRANSCRIPTIONAL REGULATORY PROTEIN YEBC-RELATED"/>
    <property type="match status" value="1"/>
</dbReference>
<dbReference type="Proteomes" id="UP000008457">
    <property type="component" value="Chromosome"/>
</dbReference>
<dbReference type="PANTHER" id="PTHR12532">
    <property type="entry name" value="TRANSLATIONAL ACTIVATOR OF CYTOCHROME C OXIDASE 1"/>
    <property type="match status" value="1"/>
</dbReference>
<dbReference type="Gene3D" id="3.30.70.980">
    <property type="match status" value="2"/>
</dbReference>
<dbReference type="GO" id="GO:0005829">
    <property type="term" value="C:cytosol"/>
    <property type="evidence" value="ECO:0007669"/>
    <property type="project" value="TreeGrafter"/>
</dbReference>
<dbReference type="KEGG" id="mas:Mahau_0956"/>
<sequence>MSGHSKWANIKRKKEATDAQRGKIFTKIGRELAIAVRHGGDNPEANSTLRDAIAKAKANNMPNDTIERIIKKAAGALDSVNYEELVYEGYGPGGVAIIVEATSDNRNRTSSDIRHLFDKSGGSLGETGCVMWMFDRKGVLVVDRDAVDIDEDDMLMIALEAGAEDLITQDDAYEIRTAPEDFASVRDTLEKQGIPFISAQLELIPKVTVSPDVEAARKVLNLIDKLDDHDDVQNVYHNMEIPPELEELEE</sequence>
<dbReference type="Pfam" id="PF20772">
    <property type="entry name" value="TACO1_YebC_N"/>
    <property type="match status" value="1"/>
</dbReference>
<dbReference type="HAMAP" id="MF_00693">
    <property type="entry name" value="Transcrip_reg_TACO1"/>
    <property type="match status" value="1"/>
</dbReference>
<gene>
    <name evidence="9" type="ordered locus">Mahau_0956</name>
</gene>
<dbReference type="NCBIfam" id="TIGR01033">
    <property type="entry name" value="YebC/PmpR family DNA-binding transcriptional regulator"/>
    <property type="match status" value="1"/>
</dbReference>
<dbReference type="SUPFAM" id="SSF75625">
    <property type="entry name" value="YebC-like"/>
    <property type="match status" value="1"/>
</dbReference>
<evidence type="ECO:0000256" key="2">
    <source>
        <dbReference type="ARBA" id="ARBA00022490"/>
    </source>
</evidence>
<dbReference type="HOGENOM" id="CLU_062974_2_2_9"/>
<dbReference type="InterPro" id="IPR029072">
    <property type="entry name" value="YebC-like"/>
</dbReference>
<dbReference type="RefSeq" id="WP_013780584.1">
    <property type="nucleotide sequence ID" value="NC_015520.1"/>
</dbReference>
<dbReference type="FunFam" id="1.10.10.200:FF:000002">
    <property type="entry name" value="Probable transcriptional regulatory protein CLM62_37755"/>
    <property type="match status" value="1"/>
</dbReference>
<evidence type="ECO:0000313" key="10">
    <source>
        <dbReference type="Proteomes" id="UP000008457"/>
    </source>
</evidence>
<dbReference type="AlphaFoldDB" id="F4A2A7"/>
<name>F4A2A7_MAHA5</name>
<dbReference type="NCBIfam" id="NF001030">
    <property type="entry name" value="PRK00110.1"/>
    <property type="match status" value="1"/>
</dbReference>
<dbReference type="EMBL" id="CP002360">
    <property type="protein sequence ID" value="AEE96154.1"/>
    <property type="molecule type" value="Genomic_DNA"/>
</dbReference>
<keyword evidence="4 6" id="KW-0238">DNA-binding</keyword>
<dbReference type="InterPro" id="IPR017856">
    <property type="entry name" value="Integrase-like_N"/>
</dbReference>
<evidence type="ECO:0000259" key="7">
    <source>
        <dbReference type="Pfam" id="PF01709"/>
    </source>
</evidence>
<reference evidence="9 10" key="2">
    <citation type="journal article" date="2011" name="Stand. Genomic Sci.">
        <title>Complete genome sequence of Mahella australiensis type strain (50-1 BON).</title>
        <authorList>
            <person name="Sikorski J."/>
            <person name="Teshima H."/>
            <person name="Nolan M."/>
            <person name="Lucas S."/>
            <person name="Hammon N."/>
            <person name="Deshpande S."/>
            <person name="Cheng J.F."/>
            <person name="Pitluck S."/>
            <person name="Liolios K."/>
            <person name="Pagani I."/>
            <person name="Ivanova N."/>
            <person name="Huntemann M."/>
            <person name="Mavromatis K."/>
            <person name="Ovchinikova G."/>
            <person name="Pati A."/>
            <person name="Tapia R."/>
            <person name="Han C."/>
            <person name="Goodwin L."/>
            <person name="Chen A."/>
            <person name="Palaniappan K."/>
            <person name="Land M."/>
            <person name="Hauser L."/>
            <person name="Ngatchou-Djao O.D."/>
            <person name="Rohde M."/>
            <person name="Pukall R."/>
            <person name="Spring S."/>
            <person name="Abt B."/>
            <person name="Goker M."/>
            <person name="Detter J.C."/>
            <person name="Woyke T."/>
            <person name="Bristow J."/>
            <person name="Markowitz V."/>
            <person name="Hugenholtz P."/>
            <person name="Eisen J.A."/>
            <person name="Kyrpides N.C."/>
            <person name="Klenk H.P."/>
            <person name="Lapidus A."/>
        </authorList>
    </citation>
    <scope>NUCLEOTIDE SEQUENCE [LARGE SCALE GENOMIC DNA]</scope>
    <source>
        <strain evidence="10">DSM 15567 / CIP 107919 / 50-1 BON</strain>
    </source>
</reference>
<dbReference type="InterPro" id="IPR026564">
    <property type="entry name" value="Transcrip_reg_TACO1-like_dom3"/>
</dbReference>
<protein>
    <recommendedName>
        <fullName evidence="6">Probable transcriptional regulatory protein Mahau_0956</fullName>
    </recommendedName>
</protein>
<comment type="similarity">
    <text evidence="1 6">Belongs to the TACO1 family.</text>
</comment>
<feature type="domain" description="TACO1/YebC-like second and third" evidence="7">
    <location>
        <begin position="82"/>
        <end position="239"/>
    </location>
</feature>
<dbReference type="GO" id="GO:0006355">
    <property type="term" value="P:regulation of DNA-templated transcription"/>
    <property type="evidence" value="ECO:0007669"/>
    <property type="project" value="UniProtKB-UniRule"/>
</dbReference>
<dbReference type="InterPro" id="IPR002876">
    <property type="entry name" value="Transcrip_reg_TACO1-like"/>
</dbReference>
<keyword evidence="10" id="KW-1185">Reference proteome</keyword>
<dbReference type="InterPro" id="IPR049083">
    <property type="entry name" value="TACO1_YebC_N"/>
</dbReference>
<dbReference type="NCBIfam" id="NF009044">
    <property type="entry name" value="PRK12378.1"/>
    <property type="match status" value="1"/>
</dbReference>